<dbReference type="InterPro" id="IPR006935">
    <property type="entry name" value="Helicase/UvrB_N"/>
</dbReference>
<sequence>MQRDMTLLLDRHAPTASEARLAISPFTELLKVLGQFEVYECTPLTIWNALALGVKSERMLNILHIYCRGGLPSACEAQIKLWMSRYGKLKLQLIEEELQLVGDAGLMQEIEANHIADSWVLQRRSAEIWLIKREGRGFVKQELARAGYPVQDEVGYHDGENLAIELGTATRGGKSFQLRDYQRKAIAAFHRDRLGGSGVIVLPCGTGKTVTGIGVLASLQTAALIVTSSVTSAKQWQAELLDKTTISAQEIGIYCGKERVVGKVTIATYTILTHRHSKTGEYEHMKLFSERDWGLIIYDEVQLLPAPIFRMTAMIQATRRLGLTATLIREDGCANDVFSLVGPKLYDMNWKKAEDQSYIAKVHCTEVRVALPQHEQQLYAASAARQRLRIAAENSSKTKVVSAIMQQHAGLPTLIIGQYIEQLRQLATTLKLPLLTGSTSYEQREAIFKQFRNGEIKALVVSRIANLAVDLPDACVAIQVSGSFGSRQEEAQRIGRLLRPKQGRNEAWFYTLVTDQSKETEFALKRGMFMLEQGYLYRCVNEQEVLV</sequence>
<feature type="domain" description="Helicase C-terminal" evidence="11">
    <location>
        <begin position="396"/>
        <end position="547"/>
    </location>
</feature>
<evidence type="ECO:0000256" key="6">
    <source>
        <dbReference type="ARBA" id="ARBA00023235"/>
    </source>
</evidence>
<dbReference type="InterPro" id="IPR032438">
    <property type="entry name" value="ERCC3_RAD25_C"/>
</dbReference>
<evidence type="ECO:0000259" key="11">
    <source>
        <dbReference type="PROSITE" id="PS51194"/>
    </source>
</evidence>
<evidence type="ECO:0000256" key="7">
    <source>
        <dbReference type="ARBA" id="ARBA00034617"/>
    </source>
</evidence>
<evidence type="ECO:0000256" key="9">
    <source>
        <dbReference type="ARBA" id="ARBA00048988"/>
    </source>
</evidence>
<dbReference type="SMART" id="SM00487">
    <property type="entry name" value="DEXDc"/>
    <property type="match status" value="1"/>
</dbReference>
<evidence type="ECO:0000256" key="5">
    <source>
        <dbReference type="ARBA" id="ARBA00022840"/>
    </source>
</evidence>
<evidence type="ECO:0000313" key="12">
    <source>
        <dbReference type="EMBL" id="GIP14458.1"/>
    </source>
</evidence>
<dbReference type="SUPFAM" id="SSF52540">
    <property type="entry name" value="P-loop containing nucleoside triphosphate hydrolases"/>
    <property type="match status" value="2"/>
</dbReference>
<comment type="similarity">
    <text evidence="1">Belongs to the helicase family. RAD25/XPB subfamily.</text>
</comment>
<evidence type="ECO:0000256" key="8">
    <source>
        <dbReference type="ARBA" id="ARBA00034808"/>
    </source>
</evidence>
<evidence type="ECO:0000256" key="3">
    <source>
        <dbReference type="ARBA" id="ARBA00022801"/>
    </source>
</evidence>
<name>A0A919YID8_9BACL</name>
<dbReference type="Pfam" id="PF04851">
    <property type="entry name" value="ResIII"/>
    <property type="match status" value="1"/>
</dbReference>
<dbReference type="GO" id="GO:0005524">
    <property type="term" value="F:ATP binding"/>
    <property type="evidence" value="ECO:0007669"/>
    <property type="project" value="UniProtKB-KW"/>
</dbReference>
<dbReference type="CDD" id="cd18789">
    <property type="entry name" value="SF2_C_XPB"/>
    <property type="match status" value="1"/>
</dbReference>
<keyword evidence="2" id="KW-0547">Nucleotide-binding</keyword>
<dbReference type="PANTHER" id="PTHR11274">
    <property type="entry name" value="RAD25/XP-B DNA REPAIR HELICASE"/>
    <property type="match status" value="1"/>
</dbReference>
<dbReference type="Pfam" id="PF16203">
    <property type="entry name" value="ERCC3_RAD25_C"/>
    <property type="match status" value="1"/>
</dbReference>
<dbReference type="GO" id="GO:0003677">
    <property type="term" value="F:DNA binding"/>
    <property type="evidence" value="ECO:0007669"/>
    <property type="project" value="InterPro"/>
</dbReference>
<dbReference type="Proteomes" id="UP000683139">
    <property type="component" value="Unassembled WGS sequence"/>
</dbReference>
<organism evidence="12 13">
    <name type="scientific">Paenibacillus montaniterrae</name>
    <dbReference type="NCBI Taxonomy" id="429341"/>
    <lineage>
        <taxon>Bacteria</taxon>
        <taxon>Bacillati</taxon>
        <taxon>Bacillota</taxon>
        <taxon>Bacilli</taxon>
        <taxon>Bacillales</taxon>
        <taxon>Paenibacillaceae</taxon>
        <taxon>Paenibacillus</taxon>
    </lineage>
</organism>
<dbReference type="SMART" id="SM00490">
    <property type="entry name" value="HELICc"/>
    <property type="match status" value="1"/>
</dbReference>
<dbReference type="PANTHER" id="PTHR11274:SF0">
    <property type="entry name" value="GENERAL TRANSCRIPTION AND DNA REPAIR FACTOR IIH HELICASE SUBUNIT XPB"/>
    <property type="match status" value="1"/>
</dbReference>
<proteinExistence type="inferred from homology"/>
<dbReference type="InterPro" id="IPR032830">
    <property type="entry name" value="XPB/Ssl2_N"/>
</dbReference>
<dbReference type="AlphaFoldDB" id="A0A919YID8"/>
<evidence type="ECO:0000259" key="10">
    <source>
        <dbReference type="PROSITE" id="PS51192"/>
    </source>
</evidence>
<dbReference type="GO" id="GO:0043138">
    <property type="term" value="F:3'-5' DNA helicase activity"/>
    <property type="evidence" value="ECO:0007669"/>
    <property type="project" value="UniProtKB-EC"/>
</dbReference>
<dbReference type="InterPro" id="IPR014001">
    <property type="entry name" value="Helicase_ATP-bd"/>
</dbReference>
<dbReference type="InterPro" id="IPR001650">
    <property type="entry name" value="Helicase_C-like"/>
</dbReference>
<dbReference type="PROSITE" id="PS51192">
    <property type="entry name" value="HELICASE_ATP_BIND_1"/>
    <property type="match status" value="1"/>
</dbReference>
<dbReference type="Gene3D" id="3.40.50.300">
    <property type="entry name" value="P-loop containing nucleotide triphosphate hydrolases"/>
    <property type="match status" value="2"/>
</dbReference>
<evidence type="ECO:0000256" key="1">
    <source>
        <dbReference type="ARBA" id="ARBA00006637"/>
    </source>
</evidence>
<dbReference type="InterPro" id="IPR027417">
    <property type="entry name" value="P-loop_NTPase"/>
</dbReference>
<evidence type="ECO:0000256" key="2">
    <source>
        <dbReference type="ARBA" id="ARBA00022741"/>
    </source>
</evidence>
<gene>
    <name evidence="12" type="ORF">J40TS1_01000</name>
</gene>
<keyword evidence="4 12" id="KW-0347">Helicase</keyword>
<evidence type="ECO:0000313" key="13">
    <source>
        <dbReference type="Proteomes" id="UP000683139"/>
    </source>
</evidence>
<keyword evidence="5" id="KW-0067">ATP-binding</keyword>
<comment type="catalytic activity">
    <reaction evidence="7">
        <text>Couples ATP hydrolysis with the unwinding of duplex DNA by translocating in the 3'-5' direction.</text>
        <dbReference type="EC" id="5.6.2.4"/>
    </reaction>
</comment>
<keyword evidence="13" id="KW-1185">Reference proteome</keyword>
<dbReference type="EC" id="5.6.2.4" evidence="8"/>
<dbReference type="EMBL" id="BOSE01000001">
    <property type="protein sequence ID" value="GIP14458.1"/>
    <property type="molecule type" value="Genomic_DNA"/>
</dbReference>
<dbReference type="InterPro" id="IPR050615">
    <property type="entry name" value="ATP-dep_DNA_Helicase"/>
</dbReference>
<dbReference type="NCBIfam" id="NF045503">
    <property type="entry name" value="repair_heli_XPB"/>
    <property type="match status" value="1"/>
</dbReference>
<dbReference type="PROSITE" id="PS51194">
    <property type="entry name" value="HELICASE_CTER"/>
    <property type="match status" value="1"/>
</dbReference>
<keyword evidence="3" id="KW-0378">Hydrolase</keyword>
<accession>A0A919YID8</accession>
<comment type="catalytic activity">
    <reaction evidence="9">
        <text>ATP + H2O = ADP + phosphate + H(+)</text>
        <dbReference type="Rhea" id="RHEA:13065"/>
        <dbReference type="ChEBI" id="CHEBI:15377"/>
        <dbReference type="ChEBI" id="CHEBI:15378"/>
        <dbReference type="ChEBI" id="CHEBI:30616"/>
        <dbReference type="ChEBI" id="CHEBI:43474"/>
        <dbReference type="ChEBI" id="CHEBI:456216"/>
        <dbReference type="EC" id="5.6.2.4"/>
    </reaction>
</comment>
<evidence type="ECO:0000256" key="4">
    <source>
        <dbReference type="ARBA" id="ARBA00022806"/>
    </source>
</evidence>
<reference evidence="12" key="1">
    <citation type="submission" date="2021-03" db="EMBL/GenBank/DDBJ databases">
        <title>Antimicrobial resistance genes in bacteria isolated from Japanese honey, and their potential for conferring macrolide and lincosamide resistance in the American foulbrood pathogen Paenibacillus larvae.</title>
        <authorList>
            <person name="Okamoto M."/>
            <person name="Kumagai M."/>
            <person name="Kanamori H."/>
            <person name="Takamatsu D."/>
        </authorList>
    </citation>
    <scope>NUCLEOTIDE SEQUENCE</scope>
    <source>
        <strain evidence="12">J40TS1</strain>
    </source>
</reference>
<keyword evidence="6" id="KW-0413">Isomerase</keyword>
<feature type="domain" description="Helicase ATP-binding" evidence="10">
    <location>
        <begin position="189"/>
        <end position="345"/>
    </location>
</feature>
<protein>
    <recommendedName>
        <fullName evidence="8">DNA 3'-5' helicase</fullName>
        <ecNumber evidence="8">5.6.2.4</ecNumber>
    </recommendedName>
</protein>
<comment type="caution">
    <text evidence="12">The sequence shown here is derived from an EMBL/GenBank/DDBJ whole genome shotgun (WGS) entry which is preliminary data.</text>
</comment>
<dbReference type="GO" id="GO:0016787">
    <property type="term" value="F:hydrolase activity"/>
    <property type="evidence" value="ECO:0007669"/>
    <property type="project" value="UniProtKB-KW"/>
</dbReference>
<dbReference type="Pfam" id="PF13625">
    <property type="entry name" value="Helicase_C_3"/>
    <property type="match status" value="1"/>
</dbReference>